<dbReference type="PANTHER" id="PTHR15092:SF22">
    <property type="entry name" value="POLY(A)-SPECIFIC RIBONUCLEASE PNLDC1"/>
    <property type="match status" value="1"/>
</dbReference>
<dbReference type="InParanoid" id="A7S4R7"/>
<dbReference type="EMBL" id="DS469579">
    <property type="protein sequence ID" value="EDO41332.1"/>
    <property type="molecule type" value="Genomic_DNA"/>
</dbReference>
<dbReference type="HOGENOM" id="CLU_018030_3_1_1"/>
<evidence type="ECO:0000313" key="3">
    <source>
        <dbReference type="Proteomes" id="UP000001593"/>
    </source>
</evidence>
<dbReference type="Pfam" id="PF04857">
    <property type="entry name" value="CAF1"/>
    <property type="match status" value="1"/>
</dbReference>
<name>A7S4R7_NEMVE</name>
<dbReference type="GO" id="GO:0005783">
    <property type="term" value="C:endoplasmic reticulum"/>
    <property type="evidence" value="ECO:0000318"/>
    <property type="project" value="GO_Central"/>
</dbReference>
<dbReference type="GO" id="GO:0003723">
    <property type="term" value="F:RNA binding"/>
    <property type="evidence" value="ECO:0000318"/>
    <property type="project" value="GO_Central"/>
</dbReference>
<dbReference type="GO" id="GO:1990432">
    <property type="term" value="P:siRNA 3'-end processing"/>
    <property type="evidence" value="ECO:0000318"/>
    <property type="project" value="GO_Central"/>
</dbReference>
<dbReference type="GO" id="GO:1990431">
    <property type="term" value="P:priRNA 3'-end processing"/>
    <property type="evidence" value="ECO:0000318"/>
    <property type="project" value="GO_Central"/>
</dbReference>
<dbReference type="GO" id="GO:0000289">
    <property type="term" value="P:nuclear-transcribed mRNA poly(A) tail shortening"/>
    <property type="evidence" value="ECO:0000318"/>
    <property type="project" value="GO_Central"/>
</dbReference>
<organism evidence="2 3">
    <name type="scientific">Nematostella vectensis</name>
    <name type="common">Starlet sea anemone</name>
    <dbReference type="NCBI Taxonomy" id="45351"/>
    <lineage>
        <taxon>Eukaryota</taxon>
        <taxon>Metazoa</taxon>
        <taxon>Cnidaria</taxon>
        <taxon>Anthozoa</taxon>
        <taxon>Hexacorallia</taxon>
        <taxon>Actiniaria</taxon>
        <taxon>Edwardsiidae</taxon>
        <taxon>Nematostella</taxon>
    </lineage>
</organism>
<comment type="similarity">
    <text evidence="1">Belongs to the CAF1 family.</text>
</comment>
<dbReference type="InterPro" id="IPR051181">
    <property type="entry name" value="CAF1_poly(A)_ribonucleases"/>
</dbReference>
<dbReference type="PhylomeDB" id="A7S4R7"/>
<dbReference type="PANTHER" id="PTHR15092">
    <property type="entry name" value="POLY A -SPECIFIC RIBONUCLEASE/TARGET OF EGR1, MEMBER 1"/>
    <property type="match status" value="1"/>
</dbReference>
<dbReference type="GO" id="GO:0005634">
    <property type="term" value="C:nucleus"/>
    <property type="evidence" value="ECO:0000318"/>
    <property type="project" value="GO_Central"/>
</dbReference>
<dbReference type="eggNOG" id="KOG1990">
    <property type="taxonomic scope" value="Eukaryota"/>
</dbReference>
<dbReference type="InterPro" id="IPR006941">
    <property type="entry name" value="RNase_CAF1"/>
</dbReference>
<dbReference type="STRING" id="45351.A7S4R7"/>
<dbReference type="Proteomes" id="UP000001593">
    <property type="component" value="Unassembled WGS sequence"/>
</dbReference>
<dbReference type="Gene3D" id="3.30.420.10">
    <property type="entry name" value="Ribonuclease H-like superfamily/Ribonuclease H"/>
    <property type="match status" value="2"/>
</dbReference>
<proteinExistence type="inferred from homology"/>
<evidence type="ECO:0000256" key="1">
    <source>
        <dbReference type="ARBA" id="ARBA00008372"/>
    </source>
</evidence>
<gene>
    <name evidence="2" type="ORF">NEMVEDRAFT_v1g242846</name>
</gene>
<dbReference type="InterPro" id="IPR012337">
    <property type="entry name" value="RNaseH-like_sf"/>
</dbReference>
<reference evidence="2 3" key="1">
    <citation type="journal article" date="2007" name="Science">
        <title>Sea anemone genome reveals ancestral eumetazoan gene repertoire and genomic organization.</title>
        <authorList>
            <person name="Putnam N.H."/>
            <person name="Srivastava M."/>
            <person name="Hellsten U."/>
            <person name="Dirks B."/>
            <person name="Chapman J."/>
            <person name="Salamov A."/>
            <person name="Terry A."/>
            <person name="Shapiro H."/>
            <person name="Lindquist E."/>
            <person name="Kapitonov V.V."/>
            <person name="Jurka J."/>
            <person name="Genikhovich G."/>
            <person name="Grigoriev I.V."/>
            <person name="Lucas S.M."/>
            <person name="Steele R.E."/>
            <person name="Finnerty J.R."/>
            <person name="Technau U."/>
            <person name="Martindale M.Q."/>
            <person name="Rokhsar D.S."/>
        </authorList>
    </citation>
    <scope>NUCLEOTIDE SEQUENCE [LARGE SCALE GENOMIC DNA]</scope>
    <source>
        <strain evidence="3">CH2 X CH6</strain>
    </source>
</reference>
<dbReference type="AlphaFoldDB" id="A7S4R7"/>
<evidence type="ECO:0000313" key="2">
    <source>
        <dbReference type="EMBL" id="EDO41332.1"/>
    </source>
</evidence>
<dbReference type="InterPro" id="IPR036397">
    <property type="entry name" value="RNaseH_sf"/>
</dbReference>
<dbReference type="GO" id="GO:0000175">
    <property type="term" value="F:3'-5'-RNA exonuclease activity"/>
    <property type="evidence" value="ECO:0000318"/>
    <property type="project" value="GO_Central"/>
</dbReference>
<dbReference type="SUPFAM" id="SSF53098">
    <property type="entry name" value="Ribonuclease H-like"/>
    <property type="match status" value="1"/>
</dbReference>
<accession>A7S4R7</accession>
<sequence length="449" mass="51732">MCEVTRSNFEAHFEEISGAIEKSVFVAIDTEFTGLYANDTCKPCLFDNAEAIYKKQKKTVSQVLISQFGLSMFEPVPDHPGRYKAHVFNCYLFPCSFGAADCRFLCQASSLEFLCQHDFDFNKFVYQGVPFLNEEQESMVRSQHNQKTLHAGMQSLQLRDIDDQIISCSCNKVDEWLKTANIGDNMTLNAHTAVGQYLLLLELQKQSTMNQLRYEVQDLYQIVITRQTNCSEEAMKKHLAEQEERILLSVIGFSRIFKLLVKHKKPLIGHNMFTDLMLIYDKLYKPLPDCYDDFKADIHRLFPYVYDTKHIAFKIRKQPQLKECEFLDSTNLEDLQTALESREAKYYVLYNPLITLSKSAQRYEYENHPHEAGYDSYLAGFDAFHVSFSISPDRTPVCCKTRKLSAYASFAVREDLANQDPPSGRPQWFFVTSLGGKPIEGHEARVLIS</sequence>
<protein>
    <submittedName>
        <fullName evidence="2">Uncharacterized protein</fullName>
    </submittedName>
</protein>
<dbReference type="OMA" id="KHFTHTE"/>
<keyword evidence="3" id="KW-1185">Reference proteome</keyword>